<comment type="caution">
    <text evidence="2">The sequence shown here is derived from an EMBL/GenBank/DDBJ whole genome shotgun (WGS) entry which is preliminary data.</text>
</comment>
<feature type="compositionally biased region" description="Basic residues" evidence="1">
    <location>
        <begin position="60"/>
        <end position="74"/>
    </location>
</feature>
<name>A0A542Y3A8_9MICO</name>
<evidence type="ECO:0000313" key="2">
    <source>
        <dbReference type="EMBL" id="TQL42566.1"/>
    </source>
</evidence>
<feature type="compositionally biased region" description="Basic and acidic residues" evidence="1">
    <location>
        <begin position="39"/>
        <end position="49"/>
    </location>
</feature>
<sequence>MTKKTGIEFDKSDTEVLLVCHDCGGTWRAFAWTLAEAEKSAEAHEERAHPGYTGGIRQRLDKRHAKRRERAAKR</sequence>
<dbReference type="AlphaFoldDB" id="A0A542Y3A8"/>
<dbReference type="Proteomes" id="UP000319094">
    <property type="component" value="Unassembled WGS sequence"/>
</dbReference>
<evidence type="ECO:0000256" key="1">
    <source>
        <dbReference type="SAM" id="MobiDB-lite"/>
    </source>
</evidence>
<accession>A0A542Y3A8</accession>
<keyword evidence="3" id="KW-1185">Reference proteome</keyword>
<gene>
    <name evidence="2" type="ORF">FB468_0568</name>
</gene>
<organism evidence="2 3">
    <name type="scientific">Leucobacter komagatae</name>
    <dbReference type="NCBI Taxonomy" id="55969"/>
    <lineage>
        <taxon>Bacteria</taxon>
        <taxon>Bacillati</taxon>
        <taxon>Actinomycetota</taxon>
        <taxon>Actinomycetes</taxon>
        <taxon>Micrococcales</taxon>
        <taxon>Microbacteriaceae</taxon>
        <taxon>Leucobacter</taxon>
    </lineage>
</organism>
<feature type="region of interest" description="Disordered" evidence="1">
    <location>
        <begin position="39"/>
        <end position="74"/>
    </location>
</feature>
<evidence type="ECO:0000313" key="3">
    <source>
        <dbReference type="Proteomes" id="UP000319094"/>
    </source>
</evidence>
<reference evidence="2 3" key="1">
    <citation type="submission" date="2019-06" db="EMBL/GenBank/DDBJ databases">
        <title>Sequencing the genomes of 1000 actinobacteria strains.</title>
        <authorList>
            <person name="Klenk H.-P."/>
        </authorList>
    </citation>
    <scope>NUCLEOTIDE SEQUENCE [LARGE SCALE GENOMIC DNA]</scope>
    <source>
        <strain evidence="2 3">DSM 8803</strain>
    </source>
</reference>
<proteinExistence type="predicted"/>
<dbReference type="RefSeq" id="WP_141886006.1">
    <property type="nucleotide sequence ID" value="NZ_BAAAUY010000004.1"/>
</dbReference>
<protein>
    <submittedName>
        <fullName evidence="2">Uncharacterized protein</fullName>
    </submittedName>
</protein>
<dbReference type="EMBL" id="VFON01000001">
    <property type="protein sequence ID" value="TQL42566.1"/>
    <property type="molecule type" value="Genomic_DNA"/>
</dbReference>